<comment type="caution">
    <text evidence="1">The sequence shown here is derived from an EMBL/GenBank/DDBJ whole genome shotgun (WGS) entry which is preliminary data.</text>
</comment>
<keyword evidence="2" id="KW-1185">Reference proteome</keyword>
<dbReference type="InterPro" id="IPR039370">
    <property type="entry name" value="BTF3"/>
</dbReference>
<evidence type="ECO:0000313" key="1">
    <source>
        <dbReference type="EMBL" id="ETO27043.1"/>
    </source>
</evidence>
<evidence type="ECO:0000313" key="2">
    <source>
        <dbReference type="Proteomes" id="UP000023152"/>
    </source>
</evidence>
<sequence>MDNSTREYNYCVFLIKSAVQAEVSSNAYVVSGINSIKRIEELLPGILPQMDFENLQHIKNLASRLNESLAANAKDEIPQLVNESFEDIAKNDETSAMELTGLTCFYINKSKQKYNNKKKISKYHLIWKNV</sequence>
<gene>
    <name evidence="1" type="ORF">RFI_10083</name>
</gene>
<dbReference type="Proteomes" id="UP000023152">
    <property type="component" value="Unassembled WGS sequence"/>
</dbReference>
<dbReference type="AlphaFoldDB" id="X6NM91"/>
<dbReference type="PANTHER" id="PTHR10351">
    <property type="entry name" value="TRANSCRIPTION FACTOR BTF3 FAMILY MEMBER"/>
    <property type="match status" value="1"/>
</dbReference>
<dbReference type="Gene3D" id="2.20.70.30">
    <property type="entry name" value="Nascent polypeptide-associated complex domain"/>
    <property type="match status" value="1"/>
</dbReference>
<proteinExistence type="predicted"/>
<protein>
    <submittedName>
        <fullName evidence="1">Beta-NAC-like protein</fullName>
    </submittedName>
</protein>
<name>X6NM91_RETFI</name>
<dbReference type="EMBL" id="ASPP01007496">
    <property type="protein sequence ID" value="ETO27043.1"/>
    <property type="molecule type" value="Genomic_DNA"/>
</dbReference>
<feature type="non-terminal residue" evidence="1">
    <location>
        <position position="130"/>
    </location>
</feature>
<reference evidence="1 2" key="1">
    <citation type="journal article" date="2013" name="Curr. Biol.">
        <title>The Genome of the Foraminiferan Reticulomyxa filosa.</title>
        <authorList>
            <person name="Glockner G."/>
            <person name="Hulsmann N."/>
            <person name="Schleicher M."/>
            <person name="Noegel A.A."/>
            <person name="Eichinger L."/>
            <person name="Gallinger C."/>
            <person name="Pawlowski J."/>
            <person name="Sierra R."/>
            <person name="Euteneuer U."/>
            <person name="Pillet L."/>
            <person name="Moustafa A."/>
            <person name="Platzer M."/>
            <person name="Groth M."/>
            <person name="Szafranski K."/>
            <person name="Schliwa M."/>
        </authorList>
    </citation>
    <scope>NUCLEOTIDE SEQUENCE [LARGE SCALE GENOMIC DNA]</scope>
</reference>
<organism evidence="1 2">
    <name type="scientific">Reticulomyxa filosa</name>
    <dbReference type="NCBI Taxonomy" id="46433"/>
    <lineage>
        <taxon>Eukaryota</taxon>
        <taxon>Sar</taxon>
        <taxon>Rhizaria</taxon>
        <taxon>Retaria</taxon>
        <taxon>Foraminifera</taxon>
        <taxon>Monothalamids</taxon>
        <taxon>Reticulomyxidae</taxon>
        <taxon>Reticulomyxa</taxon>
    </lineage>
</organism>
<dbReference type="InterPro" id="IPR038187">
    <property type="entry name" value="NAC_A/B_dom_sf"/>
</dbReference>
<dbReference type="OrthoDB" id="8033832at2759"/>
<accession>X6NM91</accession>